<dbReference type="Gene3D" id="3.10.580.10">
    <property type="entry name" value="CBS-domain"/>
    <property type="match status" value="1"/>
</dbReference>
<gene>
    <name evidence="4" type="ORF">A8950_0874</name>
</gene>
<feature type="transmembrane region" description="Helical" evidence="2">
    <location>
        <begin position="51"/>
        <end position="72"/>
    </location>
</feature>
<dbReference type="PANTHER" id="PTHR33741:SF5">
    <property type="entry name" value="TRANSMEMBRANE PROTEIN DDB_G0269096-RELATED"/>
    <property type="match status" value="1"/>
</dbReference>
<name>A0A4R6WWA3_9PROT</name>
<keyword evidence="2" id="KW-0472">Membrane</keyword>
<evidence type="ECO:0000256" key="2">
    <source>
        <dbReference type="SAM" id="Phobius"/>
    </source>
</evidence>
<evidence type="ECO:0000256" key="1">
    <source>
        <dbReference type="PROSITE-ProRule" id="PRU00703"/>
    </source>
</evidence>
<dbReference type="InterPro" id="IPR046342">
    <property type="entry name" value="CBS_dom_sf"/>
</dbReference>
<dbReference type="Pfam" id="PF00571">
    <property type="entry name" value="CBS"/>
    <property type="match status" value="2"/>
</dbReference>
<feature type="transmembrane region" description="Helical" evidence="2">
    <location>
        <begin position="104"/>
        <end position="123"/>
    </location>
</feature>
<keyword evidence="2" id="KW-0812">Transmembrane</keyword>
<keyword evidence="5" id="KW-1185">Reference proteome</keyword>
<dbReference type="AlphaFoldDB" id="A0A4R6WWA3"/>
<dbReference type="InterPro" id="IPR007065">
    <property type="entry name" value="HPP"/>
</dbReference>
<protein>
    <submittedName>
        <fullName evidence="4">CBS domain-containing membrane protein</fullName>
    </submittedName>
</protein>
<dbReference type="Gene3D" id="3.90.1280.20">
    <property type="match status" value="1"/>
</dbReference>
<dbReference type="EMBL" id="SNYW01000006">
    <property type="protein sequence ID" value="TDQ84324.1"/>
    <property type="molecule type" value="Genomic_DNA"/>
</dbReference>
<sequence length="393" mass="40689">MVAARFPPEFSQVAMSTPSQPPLQPDSALPLRRPWRLFAPILAGATLRERLIGCLGVLIGVAATSYLSHAVLGDWLHLPFLVAPVGASALLLFAVPASPMAQPWPIIGGNTISAAVGVAIGHMVPDPSFAAGIAVALAFLAMSLTRSLHPPGGAAALSAVLGGQTVAGAGLLYPFIPVGANSLLLVAIGIAVHRFTRRAYPHVAPPAPANTRGTGDLPPQLRAGFQAADIDAALARLDETFDIDRADLDRLFREVEHQALLRAHSNLACQEIMSRDVVTVAGNAAPAAARDLLLRHNVRTLPVVDSDGRLLGSVGLRELAAGGEDATVAALASPAATAPLNELAMNLVPRLSDGRSHAVVITDENGGVCGLITQTDLLAALARALVARIDYSI</sequence>
<dbReference type="Pfam" id="PF04982">
    <property type="entry name" value="TM_HPP"/>
    <property type="match status" value="1"/>
</dbReference>
<evidence type="ECO:0000313" key="4">
    <source>
        <dbReference type="EMBL" id="TDQ84324.1"/>
    </source>
</evidence>
<dbReference type="PANTHER" id="PTHR33741">
    <property type="entry name" value="TRANSMEMBRANE PROTEIN DDB_G0269096-RELATED"/>
    <property type="match status" value="1"/>
</dbReference>
<accession>A0A4R6WWA3</accession>
<comment type="caution">
    <text evidence="4">The sequence shown here is derived from an EMBL/GenBank/DDBJ whole genome shotgun (WGS) entry which is preliminary data.</text>
</comment>
<dbReference type="PROSITE" id="PS51371">
    <property type="entry name" value="CBS"/>
    <property type="match status" value="1"/>
</dbReference>
<proteinExistence type="predicted"/>
<evidence type="ECO:0000259" key="3">
    <source>
        <dbReference type="PROSITE" id="PS51371"/>
    </source>
</evidence>
<feature type="transmembrane region" description="Helical" evidence="2">
    <location>
        <begin position="129"/>
        <end position="145"/>
    </location>
</feature>
<dbReference type="InterPro" id="IPR058581">
    <property type="entry name" value="TM_HPP"/>
</dbReference>
<dbReference type="Proteomes" id="UP000295783">
    <property type="component" value="Unassembled WGS sequence"/>
</dbReference>
<evidence type="ECO:0000313" key="5">
    <source>
        <dbReference type="Proteomes" id="UP000295783"/>
    </source>
</evidence>
<keyword evidence="2" id="KW-1133">Transmembrane helix</keyword>
<organism evidence="4 5">
    <name type="scientific">Dongia mobilis</name>
    <dbReference type="NCBI Taxonomy" id="578943"/>
    <lineage>
        <taxon>Bacteria</taxon>
        <taxon>Pseudomonadati</taxon>
        <taxon>Pseudomonadota</taxon>
        <taxon>Alphaproteobacteria</taxon>
        <taxon>Rhodospirillales</taxon>
        <taxon>Dongiaceae</taxon>
        <taxon>Dongia</taxon>
    </lineage>
</organism>
<feature type="transmembrane region" description="Helical" evidence="2">
    <location>
        <begin position="178"/>
        <end position="196"/>
    </location>
</feature>
<dbReference type="SMART" id="SM00116">
    <property type="entry name" value="CBS"/>
    <property type="match status" value="2"/>
</dbReference>
<feature type="domain" description="CBS" evidence="3">
    <location>
        <begin position="273"/>
        <end position="331"/>
    </location>
</feature>
<reference evidence="4 5" key="1">
    <citation type="submission" date="2019-03" db="EMBL/GenBank/DDBJ databases">
        <title>Genomic Encyclopedia of Type Strains, Phase III (KMG-III): the genomes of soil and plant-associated and newly described type strains.</title>
        <authorList>
            <person name="Whitman W."/>
        </authorList>
    </citation>
    <scope>NUCLEOTIDE SEQUENCE [LARGE SCALE GENOMIC DNA]</scope>
    <source>
        <strain evidence="4 5">CGMCC 1.7660</strain>
    </source>
</reference>
<dbReference type="SUPFAM" id="SSF54631">
    <property type="entry name" value="CBS-domain pair"/>
    <property type="match status" value="1"/>
</dbReference>
<dbReference type="InterPro" id="IPR000644">
    <property type="entry name" value="CBS_dom"/>
</dbReference>
<keyword evidence="1" id="KW-0129">CBS domain</keyword>